<sequence length="64" mass="7282">MANQLLQQAREFTKRLKQKNDISQDDIDKANNAISSAFANSTEAEKELLQQYQQELDAVDSHNS</sequence>
<gene>
    <name evidence="3" type="ORF">B4167_0294</name>
    <name evidence="2" type="ORF">BT1A1_1225</name>
</gene>
<keyword evidence="5" id="KW-1185">Reference proteome</keyword>
<protein>
    <recommendedName>
        <fullName evidence="6">DUF3813 domain-containing protein</fullName>
    </recommendedName>
</protein>
<dbReference type="Proteomes" id="UP000032076">
    <property type="component" value="Unassembled WGS sequence"/>
</dbReference>
<evidence type="ECO:0000313" key="2">
    <source>
        <dbReference type="EMBL" id="CEE01057.1"/>
    </source>
</evidence>
<dbReference type="GeneID" id="92960372"/>
<reference evidence="2 5" key="1">
    <citation type="submission" date="2014-07" db="EMBL/GenBank/DDBJ databases">
        <authorList>
            <person name="Wibberg Daniel"/>
        </authorList>
    </citation>
    <scope>NUCLEOTIDE SEQUENCE [LARGE SCALE GENOMIC DNA]</scope>
</reference>
<dbReference type="EMBL" id="CCRF01000039">
    <property type="protein sequence ID" value="CEE01057.1"/>
    <property type="molecule type" value="Genomic_DNA"/>
</dbReference>
<dbReference type="RefSeq" id="WP_034769100.1">
    <property type="nucleotide sequence ID" value="NZ_CCRF01000039.1"/>
</dbReference>
<evidence type="ECO:0000256" key="1">
    <source>
        <dbReference type="SAM" id="Coils"/>
    </source>
</evidence>
<name>A0A090ITN0_9BACI</name>
<keyword evidence="1" id="KW-0175">Coiled coil</keyword>
<dbReference type="EMBL" id="JXLU01000026">
    <property type="protein sequence ID" value="KIO73723.1"/>
    <property type="molecule type" value="Genomic_DNA"/>
</dbReference>
<evidence type="ECO:0000313" key="5">
    <source>
        <dbReference type="Proteomes" id="UP000040576"/>
    </source>
</evidence>
<evidence type="ECO:0000313" key="4">
    <source>
        <dbReference type="Proteomes" id="UP000032076"/>
    </source>
</evidence>
<evidence type="ECO:0008006" key="6">
    <source>
        <dbReference type="Google" id="ProtNLM"/>
    </source>
</evidence>
<feature type="coiled-coil region" evidence="1">
    <location>
        <begin position="2"/>
        <end position="47"/>
    </location>
</feature>
<dbReference type="AlphaFoldDB" id="A0A090ITN0"/>
<proteinExistence type="predicted"/>
<reference evidence="3 4" key="2">
    <citation type="submission" date="2015-01" db="EMBL/GenBank/DDBJ databases">
        <title>Draft Genome Sequences of Four Bacillus thermoamylovorans Strains, Isolated From Food Products.</title>
        <authorList>
            <person name="Krawcyk A.O."/>
            <person name="Berendsen E.M."/>
            <person name="Eijlander R.T."/>
            <person name="de Jong A."/>
            <person name="Wells-Bennik M."/>
            <person name="Kuipers O.P."/>
        </authorList>
    </citation>
    <scope>NUCLEOTIDE SEQUENCE [LARGE SCALE GENOMIC DNA]</scope>
    <source>
        <strain evidence="3 4">B4167</strain>
    </source>
</reference>
<dbReference type="Pfam" id="PF12758">
    <property type="entry name" value="DUF3813"/>
    <property type="match status" value="1"/>
</dbReference>
<accession>A0A090ITN0</accession>
<dbReference type="PATRIC" id="fig|35841.7.peg.1343"/>
<dbReference type="Proteomes" id="UP000040576">
    <property type="component" value="Unassembled WGS sequence"/>
</dbReference>
<organism evidence="2 5">
    <name type="scientific">Caldibacillus thermoamylovorans</name>
    <dbReference type="NCBI Taxonomy" id="35841"/>
    <lineage>
        <taxon>Bacteria</taxon>
        <taxon>Bacillati</taxon>
        <taxon>Bacillota</taxon>
        <taxon>Bacilli</taxon>
        <taxon>Bacillales</taxon>
        <taxon>Bacillaceae</taxon>
        <taxon>Caldibacillus</taxon>
    </lineage>
</organism>
<dbReference type="InterPro" id="IPR024217">
    <property type="entry name" value="DUF3813"/>
</dbReference>
<evidence type="ECO:0000313" key="3">
    <source>
        <dbReference type="EMBL" id="KIO73723.1"/>
    </source>
</evidence>